<dbReference type="RefSeq" id="WP_378978137.1">
    <property type="nucleotide sequence ID" value="NZ_JBHRVD010000001.1"/>
</dbReference>
<keyword evidence="2" id="KW-1185">Reference proteome</keyword>
<dbReference type="InterPro" id="IPR038225">
    <property type="entry name" value="TagF_sf"/>
</dbReference>
<dbReference type="Pfam" id="PF09867">
    <property type="entry name" value="TagF_N"/>
    <property type="match status" value="1"/>
</dbReference>
<proteinExistence type="predicted"/>
<evidence type="ECO:0000313" key="2">
    <source>
        <dbReference type="Proteomes" id="UP001595648"/>
    </source>
</evidence>
<name>A0ABV7MJX0_9HYPH</name>
<evidence type="ECO:0000313" key="1">
    <source>
        <dbReference type="EMBL" id="MFC3321624.1"/>
    </source>
</evidence>
<accession>A0ABV7MJX0</accession>
<gene>
    <name evidence="1" type="primary">tagF</name>
    <name evidence="1" type="ORF">ACFOJ9_07520</name>
</gene>
<dbReference type="Proteomes" id="UP001595648">
    <property type="component" value="Unassembled WGS sequence"/>
</dbReference>
<dbReference type="EMBL" id="JBHRVD010000001">
    <property type="protein sequence ID" value="MFC3321624.1"/>
    <property type="molecule type" value="Genomic_DNA"/>
</dbReference>
<dbReference type="Gene3D" id="3.40.1730.10">
    <property type="entry name" value="pa0076 domain"/>
    <property type="match status" value="1"/>
</dbReference>
<reference evidence="2" key="1">
    <citation type="journal article" date="2019" name="Int. J. Syst. Evol. Microbiol.">
        <title>The Global Catalogue of Microorganisms (GCM) 10K type strain sequencing project: providing services to taxonomists for standard genome sequencing and annotation.</title>
        <authorList>
            <consortium name="The Broad Institute Genomics Platform"/>
            <consortium name="The Broad Institute Genome Sequencing Center for Infectious Disease"/>
            <person name="Wu L."/>
            <person name="Ma J."/>
        </authorList>
    </citation>
    <scope>NUCLEOTIDE SEQUENCE [LARGE SCALE GENOMIC DNA]</scope>
    <source>
        <strain evidence="2">ICMP 19515</strain>
    </source>
</reference>
<comment type="caution">
    <text evidence="1">The sequence shown here is derived from an EMBL/GenBank/DDBJ whole genome shotgun (WGS) entry which is preliminary data.</text>
</comment>
<protein>
    <submittedName>
        <fullName evidence="1">Type VI secretion system-associated protein TagF</fullName>
    </submittedName>
</protein>
<dbReference type="NCBIfam" id="TIGR03373">
    <property type="entry name" value="VI_minor_4"/>
    <property type="match status" value="1"/>
</dbReference>
<organism evidence="1 2">
    <name type="scientific">Mesorhizobium cantuariense</name>
    <dbReference type="NCBI Taxonomy" id="1300275"/>
    <lineage>
        <taxon>Bacteria</taxon>
        <taxon>Pseudomonadati</taxon>
        <taxon>Pseudomonadota</taxon>
        <taxon>Alphaproteobacteria</taxon>
        <taxon>Hyphomicrobiales</taxon>
        <taxon>Phyllobacteriaceae</taxon>
        <taxon>Mesorhizobium</taxon>
    </lineage>
</organism>
<sequence>MSTADMSTGFFGKIPATGDFVAANLPRAFIDRWDRWMSMELRARPDEGELDPRAWRFIVQAGIFGDQPCAGVWRMSEDRVGRRYPFAIVRLGPPPDLVDPWFDAVAGFIKGVVEDSWTMARMSEKLAALAPPASQSEAQLIAFWCDDWEIYEFSFVDIHDLAANGLPAMRAARAVTEVSEQ</sequence>
<dbReference type="InterPro" id="IPR017748">
    <property type="entry name" value="TagF"/>
</dbReference>